<dbReference type="Pfam" id="PF13274">
    <property type="entry name" value="SocA_Panacea"/>
    <property type="match status" value="1"/>
</dbReference>
<dbReference type="Proteomes" id="UP000549250">
    <property type="component" value="Unassembled WGS sequence"/>
</dbReference>
<evidence type="ECO:0000313" key="2">
    <source>
        <dbReference type="EMBL" id="MBB3103748.1"/>
    </source>
</evidence>
<dbReference type="EMBL" id="JACHXI010000009">
    <property type="protein sequence ID" value="MBB3103748.1"/>
    <property type="molecule type" value="Genomic_DNA"/>
</dbReference>
<gene>
    <name evidence="2" type="ORF">FHR87_002145</name>
</gene>
<keyword evidence="3" id="KW-1185">Reference proteome</keyword>
<evidence type="ECO:0000259" key="1">
    <source>
        <dbReference type="Pfam" id="PF13274"/>
    </source>
</evidence>
<comment type="caution">
    <text evidence="2">The sequence shown here is derived from an EMBL/GenBank/DDBJ whole genome shotgun (WGS) entry which is preliminary data.</text>
</comment>
<dbReference type="InterPro" id="IPR025272">
    <property type="entry name" value="SocA_Panacea"/>
</dbReference>
<feature type="domain" description="Antitoxin SocA-like Panacea" evidence="1">
    <location>
        <begin position="29"/>
        <end position="141"/>
    </location>
</feature>
<protein>
    <submittedName>
        <fullName evidence="2">Putative phage-associated protein</fullName>
    </submittedName>
</protein>
<organism evidence="2 3">
    <name type="scientific">Azomonas macrocytogenes</name>
    <name type="common">Azotobacter macrocytogenes</name>
    <dbReference type="NCBI Taxonomy" id="69962"/>
    <lineage>
        <taxon>Bacteria</taxon>
        <taxon>Pseudomonadati</taxon>
        <taxon>Pseudomonadota</taxon>
        <taxon>Gammaproteobacteria</taxon>
        <taxon>Pseudomonadales</taxon>
        <taxon>Pseudomonadaceae</taxon>
        <taxon>Azomonas</taxon>
    </lineage>
</organism>
<accession>A0A839T3S7</accession>
<name>A0A839T3S7_AZOMA</name>
<proteinExistence type="predicted"/>
<evidence type="ECO:0000313" key="3">
    <source>
        <dbReference type="Proteomes" id="UP000549250"/>
    </source>
</evidence>
<dbReference type="AlphaFoldDB" id="A0A839T3S7"/>
<dbReference type="RefSeq" id="WP_183166660.1">
    <property type="nucleotide sequence ID" value="NZ_JACHXI010000009.1"/>
</dbReference>
<reference evidence="2 3" key="1">
    <citation type="submission" date="2020-08" db="EMBL/GenBank/DDBJ databases">
        <title>Genomic Encyclopedia of Type Strains, Phase III (KMG-III): the genomes of soil and plant-associated and newly described type strains.</title>
        <authorList>
            <person name="Whitman W."/>
        </authorList>
    </citation>
    <scope>NUCLEOTIDE SEQUENCE [LARGE SCALE GENOMIC DNA]</scope>
    <source>
        <strain evidence="2 3">CECT 4462</strain>
    </source>
</reference>
<sequence length="184" mass="21539">MLISHDREKLIEVVKFFALNTKRLGKIKLCKLLYFLDFTHFKETGRSVTGMDYFAWKMGPVPVALYEEMESPGDEWSNQVSFESIQVRNGVMLKIDALDSFNSQHFSKRELRIMNALAEEFKDTQADDMIEATHLENLPWHQVFEVQGRRQAQIPYTMSLRAQDRELMSEAIRDREEMLAALRS</sequence>